<accession>A0A552HKD0</accession>
<gene>
    <name evidence="1" type="ORF">EWV77_14870</name>
</gene>
<dbReference type="EMBL" id="SFAZ01000211">
    <property type="protein sequence ID" value="TRU71678.1"/>
    <property type="molecule type" value="Genomic_DNA"/>
</dbReference>
<proteinExistence type="predicted"/>
<dbReference type="AlphaFoldDB" id="A0A552HKD0"/>
<reference evidence="1 2" key="1">
    <citation type="submission" date="2019-01" db="EMBL/GenBank/DDBJ databases">
        <title>Coherence of Microcystis species and biogeography revealed through population genomics.</title>
        <authorList>
            <person name="Perez-Carrascal O.M."/>
            <person name="Terrat Y."/>
            <person name="Giani A."/>
            <person name="Fortin N."/>
            <person name="Tromas N."/>
            <person name="Shapiro B.J."/>
        </authorList>
    </citation>
    <scope>NUCLEOTIDE SEQUENCE [LARGE SCALE GENOMIC DNA]</scope>
    <source>
        <strain evidence="1">Mv_BB_P_19951000_S68D</strain>
    </source>
</reference>
<dbReference type="NCBIfam" id="TIGR02595">
    <property type="entry name" value="PEP_CTERM"/>
    <property type="match status" value="1"/>
</dbReference>
<protein>
    <submittedName>
        <fullName evidence="1">PEP-CTERM sorting domain-containing protein</fullName>
    </submittedName>
</protein>
<evidence type="ECO:0000313" key="1">
    <source>
        <dbReference type="EMBL" id="TRU71678.1"/>
    </source>
</evidence>
<dbReference type="Proteomes" id="UP000320674">
    <property type="component" value="Unassembled WGS sequence"/>
</dbReference>
<name>A0A552HKD0_MICVR</name>
<dbReference type="InterPro" id="IPR013424">
    <property type="entry name" value="Ice-binding_C"/>
</dbReference>
<organism evidence="1 2">
    <name type="scientific">Microcystis viridis Mv_BB_P_19951000_S68D</name>
    <dbReference type="NCBI Taxonomy" id="2486270"/>
    <lineage>
        <taxon>Bacteria</taxon>
        <taxon>Bacillati</taxon>
        <taxon>Cyanobacteriota</taxon>
        <taxon>Cyanophyceae</taxon>
        <taxon>Oscillatoriophycideae</taxon>
        <taxon>Chroococcales</taxon>
        <taxon>Microcystaceae</taxon>
        <taxon>Microcystis</taxon>
    </lineage>
</organism>
<comment type="caution">
    <text evidence="1">The sequence shown here is derived from an EMBL/GenBank/DDBJ whole genome shotgun (WGS) entry which is preliminary data.</text>
</comment>
<sequence>MPTFSRILATNCIVSGFWIFSLSLLSGPAQALMLLGDTIPSQQVNGIVKYRDGGGLFLSNNAQQNEDSALGNQVGNIYNLSGNFIGSNFGNSAVPAFNLESALGLPDGFLSPDIDNFIEAIEGSAITKRLVFPDKIQYTFGWTFFTNEGVIPANVKPDYAFALIRNTNDPLNPEFIVLGSSTDAELVNSNTTFKDAITAPFLKENSGRITRDFTPGTYDISFGVVDVIDGDDTSALAVWVPDYGDHKFVYRTLQKDDGARYLESEFQRLGIYKDDEIDGQPDPNAFRDDRSDLDGFSVQKDIDDEDGVVFGGSSETGFWADVTFNINRLYDPDRPEASDYQLRAWFNGALLIDDLLRLAPGLIPSDPAVIPDPNFPNLFRKRYFLAFDPTKTYSRFRLTWNPANLNVQSFGEFFSQGDNQISHGEVEDYPCVEGQSNNKSVCTPPPPVPEPNSLLGLFGVGIYGLFRKTMHERILCRYLRR</sequence>
<evidence type="ECO:0000313" key="2">
    <source>
        <dbReference type="Proteomes" id="UP000320674"/>
    </source>
</evidence>